<sequence>MRKILVIAYYWPPAGGPGVQRWLKFVKYLPDFGIEPIVYVPENPSYPIVDEKLMEEVPTAIKILKQPIKEPYAWASLLSKKKTKTISSGIIKEKDPSIIEKVLLWIRGNFFIPDARKLWVKPSISYLAKVIADEGIQTIVTTGPPHSLHLIGLGLKNKYNVQWIADFRDPWTSIGYHKKLRLTKSSQAKHKALEKGVLLKADKIVVTSNTTKMEFEGITPKPIKVITNGFDDELQPMELDSKFTISHIGSLLTGRNPLGFWQALQELISENDNFKKSVKVQLAGVVGEEVLQSIKDFGLTDYVEQLGYLPHNKVLEAQQKSQLLLLLEIDSEETKGIIPGKLFEYLNAKRPILAIGPKGWEAGAMVERHQAGHMCLHSDVTTLKKVLLEAFQQYQNGILACTSEGVEQYHRKALTESLAKFI</sequence>
<organism evidence="2 3">
    <name type="scientific">Flagellimonas oceani</name>
    <dbReference type="NCBI Taxonomy" id="2698672"/>
    <lineage>
        <taxon>Bacteria</taxon>
        <taxon>Pseudomonadati</taxon>
        <taxon>Bacteroidota</taxon>
        <taxon>Flavobacteriia</taxon>
        <taxon>Flavobacteriales</taxon>
        <taxon>Flavobacteriaceae</taxon>
        <taxon>Flagellimonas</taxon>
    </lineage>
</organism>
<proteinExistence type="predicted"/>
<evidence type="ECO:0000313" key="3">
    <source>
        <dbReference type="Proteomes" id="UP000502928"/>
    </source>
</evidence>
<dbReference type="RefSeq" id="WP_166247972.1">
    <property type="nucleotide sequence ID" value="NZ_CP049616.1"/>
</dbReference>
<feature type="domain" description="Glycosyltransferase subfamily 4-like N-terminal" evidence="1">
    <location>
        <begin position="105"/>
        <end position="233"/>
    </location>
</feature>
<evidence type="ECO:0000313" key="2">
    <source>
        <dbReference type="EMBL" id="QII44433.1"/>
    </source>
</evidence>
<keyword evidence="3" id="KW-1185">Reference proteome</keyword>
<dbReference type="GO" id="GO:0016757">
    <property type="term" value="F:glycosyltransferase activity"/>
    <property type="evidence" value="ECO:0007669"/>
    <property type="project" value="UniProtKB-ARBA"/>
</dbReference>
<keyword evidence="2" id="KW-0808">Transferase</keyword>
<accession>A0A6G7J0P7</accession>
<dbReference type="KEGG" id="mut:GVT53_07005"/>
<evidence type="ECO:0000259" key="1">
    <source>
        <dbReference type="Pfam" id="PF13439"/>
    </source>
</evidence>
<dbReference type="SUPFAM" id="SSF53756">
    <property type="entry name" value="UDP-Glycosyltransferase/glycogen phosphorylase"/>
    <property type="match status" value="1"/>
</dbReference>
<dbReference type="EMBL" id="CP049616">
    <property type="protein sequence ID" value="QII44433.1"/>
    <property type="molecule type" value="Genomic_DNA"/>
</dbReference>
<dbReference type="InterPro" id="IPR028098">
    <property type="entry name" value="Glyco_trans_4-like_N"/>
</dbReference>
<protein>
    <submittedName>
        <fullName evidence="2">Glycosyltransferase family 4 protein</fullName>
    </submittedName>
</protein>
<dbReference type="Gene3D" id="3.40.50.2000">
    <property type="entry name" value="Glycogen Phosphorylase B"/>
    <property type="match status" value="2"/>
</dbReference>
<dbReference type="Pfam" id="PF13439">
    <property type="entry name" value="Glyco_transf_4"/>
    <property type="match status" value="1"/>
</dbReference>
<name>A0A6G7J0P7_9FLAO</name>
<reference evidence="2 3" key="1">
    <citation type="submission" date="2020-02" db="EMBL/GenBank/DDBJ databases">
        <title>Complete genome of Muricauda sp. 501str8.</title>
        <authorList>
            <person name="Dong B."/>
            <person name="Zhu S."/>
            <person name="Yang J."/>
            <person name="Chen J."/>
        </authorList>
    </citation>
    <scope>NUCLEOTIDE SEQUENCE [LARGE SCALE GENOMIC DNA]</scope>
    <source>
        <strain evidence="2 3">501str8</strain>
    </source>
</reference>
<gene>
    <name evidence="2" type="ORF">GVT53_07005</name>
</gene>
<dbReference type="AlphaFoldDB" id="A0A6G7J0P7"/>
<dbReference type="Proteomes" id="UP000502928">
    <property type="component" value="Chromosome"/>
</dbReference>